<evidence type="ECO:0000313" key="12">
    <source>
        <dbReference type="Proteomes" id="UP000241426"/>
    </source>
</evidence>
<evidence type="ECO:0000256" key="2">
    <source>
        <dbReference type="ARBA" id="ARBA00010792"/>
    </source>
</evidence>
<dbReference type="EMBL" id="PYNF01000050">
    <property type="protein sequence ID" value="PSU88876.1"/>
    <property type="molecule type" value="Genomic_DNA"/>
</dbReference>
<sequence>MFETIQEILVALWRQDFDALLTPGSAIVIYIIVTLFILLESAFLPAAPLPCDSIVVLVGTLTAIGVLHPLIIFPLLILAASFGSWLAYLQGQWLNKLPLATSWLNKVPQKGLDTADTLLIRHGLIALFAARFIPCVRSVLPMMMGIRSQKIAQFHYFSWISACLWVGILSGLGWLLPILPDPFNRIVTIGLMIAPFVTLGIALITAIIWRLNKTILVINPLHKDM</sequence>
<feature type="transmembrane region" description="Helical" evidence="7">
    <location>
        <begin position="156"/>
        <end position="180"/>
    </location>
</feature>
<dbReference type="RefSeq" id="WP_036794444.1">
    <property type="nucleotide sequence ID" value="NZ_JAUZMV010000001.1"/>
</dbReference>
<feature type="transmembrane region" description="Helical" evidence="7">
    <location>
        <begin position="186"/>
        <end position="209"/>
    </location>
</feature>
<feature type="transmembrane region" description="Helical" evidence="7">
    <location>
        <begin position="118"/>
        <end position="136"/>
    </location>
</feature>
<dbReference type="GO" id="GO:0005886">
    <property type="term" value="C:plasma membrane"/>
    <property type="evidence" value="ECO:0007669"/>
    <property type="project" value="UniProtKB-SubCell"/>
</dbReference>
<gene>
    <name evidence="10" type="ORF">C0W53_21275</name>
    <name evidence="9" type="ORF">C9J27_25015</name>
</gene>
<evidence type="ECO:0000313" key="10">
    <source>
        <dbReference type="EMBL" id="PSX43028.1"/>
    </source>
</evidence>
<keyword evidence="11" id="KW-1185">Reference proteome</keyword>
<keyword evidence="3 7" id="KW-1003">Cell membrane</keyword>
<proteinExistence type="inferred from homology"/>
<name>A0A2T3KAH5_9GAMM</name>
<dbReference type="AlphaFoldDB" id="A0A2T3KAH5"/>
<protein>
    <submittedName>
        <fullName evidence="9">DedA family protein</fullName>
    </submittedName>
</protein>
<evidence type="ECO:0000256" key="5">
    <source>
        <dbReference type="ARBA" id="ARBA00022989"/>
    </source>
</evidence>
<evidence type="ECO:0000256" key="4">
    <source>
        <dbReference type="ARBA" id="ARBA00022692"/>
    </source>
</evidence>
<dbReference type="Proteomes" id="UP000241426">
    <property type="component" value="Unassembled WGS sequence"/>
</dbReference>
<comment type="similarity">
    <text evidence="2 7">Belongs to the DedA family.</text>
</comment>
<feature type="transmembrane region" description="Helical" evidence="7">
    <location>
        <begin position="20"/>
        <end position="43"/>
    </location>
</feature>
<dbReference type="OrthoDB" id="13976at2"/>
<feature type="domain" description="VTT" evidence="8">
    <location>
        <begin position="61"/>
        <end position="174"/>
    </location>
</feature>
<evidence type="ECO:0000256" key="3">
    <source>
        <dbReference type="ARBA" id="ARBA00022475"/>
    </source>
</evidence>
<dbReference type="PANTHER" id="PTHR30353">
    <property type="entry name" value="INNER MEMBRANE PROTEIN DEDA-RELATED"/>
    <property type="match status" value="1"/>
</dbReference>
<evidence type="ECO:0000313" key="11">
    <source>
        <dbReference type="Proteomes" id="UP000240728"/>
    </source>
</evidence>
<accession>A0A2T3KAH5</accession>
<comment type="subcellular location">
    <subcellularLocation>
        <location evidence="1 7">Cell membrane</location>
        <topology evidence="1 7">Multi-pass membrane protein</topology>
    </subcellularLocation>
</comment>
<comment type="caution">
    <text evidence="9">The sequence shown here is derived from an EMBL/GenBank/DDBJ whole genome shotgun (WGS) entry which is preliminary data.</text>
</comment>
<feature type="transmembrane region" description="Helical" evidence="7">
    <location>
        <begin position="55"/>
        <end position="88"/>
    </location>
</feature>
<reference evidence="11 12" key="1">
    <citation type="submission" date="2018-01" db="EMBL/GenBank/DDBJ databases">
        <title>Whole genome sequencing of Histamine producing bacteria.</title>
        <authorList>
            <person name="Butler K."/>
        </authorList>
    </citation>
    <scope>NUCLEOTIDE SEQUENCE [LARGE SCALE GENOMIC DNA]</scope>
    <source>
        <strain evidence="10 11">A1-4</strain>
        <strain evidence="9 12">FS-7.2</strain>
    </source>
</reference>
<evidence type="ECO:0000256" key="6">
    <source>
        <dbReference type="ARBA" id="ARBA00023136"/>
    </source>
</evidence>
<dbReference type="Pfam" id="PF09335">
    <property type="entry name" value="VTT_dom"/>
    <property type="match status" value="1"/>
</dbReference>
<keyword evidence="4 7" id="KW-0812">Transmembrane</keyword>
<dbReference type="InterPro" id="IPR032818">
    <property type="entry name" value="DedA-like"/>
</dbReference>
<accession>A0A0B7J7J7</accession>
<evidence type="ECO:0000256" key="1">
    <source>
        <dbReference type="ARBA" id="ARBA00004651"/>
    </source>
</evidence>
<organism evidence="9 12">
    <name type="scientific">Photobacterium kishitanii</name>
    <dbReference type="NCBI Taxonomy" id="318456"/>
    <lineage>
        <taxon>Bacteria</taxon>
        <taxon>Pseudomonadati</taxon>
        <taxon>Pseudomonadota</taxon>
        <taxon>Gammaproteobacteria</taxon>
        <taxon>Vibrionales</taxon>
        <taxon>Vibrionaceae</taxon>
        <taxon>Photobacterium</taxon>
    </lineage>
</organism>
<evidence type="ECO:0000313" key="9">
    <source>
        <dbReference type="EMBL" id="PSU88876.1"/>
    </source>
</evidence>
<evidence type="ECO:0000256" key="7">
    <source>
        <dbReference type="RuleBase" id="RU367016"/>
    </source>
</evidence>
<keyword evidence="6 7" id="KW-0472">Membrane</keyword>
<evidence type="ECO:0000259" key="8">
    <source>
        <dbReference type="Pfam" id="PF09335"/>
    </source>
</evidence>
<dbReference type="EMBL" id="PYOZ01000024">
    <property type="protein sequence ID" value="PSX43028.1"/>
    <property type="molecule type" value="Genomic_DNA"/>
</dbReference>
<keyword evidence="5 7" id="KW-1133">Transmembrane helix</keyword>
<dbReference type="Proteomes" id="UP000240728">
    <property type="component" value="Unassembled WGS sequence"/>
</dbReference>
<dbReference type="GeneID" id="29944651"/>
<dbReference type="PANTHER" id="PTHR30353:SF11">
    <property type="entry name" value="INNER MEMBRANE PROTEIN YQJA"/>
    <property type="match status" value="1"/>
</dbReference>
<dbReference type="InterPro" id="IPR032816">
    <property type="entry name" value="VTT_dom"/>
</dbReference>